<name>A0A8D8N7Y8_CULPI</name>
<proteinExistence type="predicted"/>
<feature type="transmembrane region" description="Helical" evidence="1">
    <location>
        <begin position="20"/>
        <end position="43"/>
    </location>
</feature>
<dbReference type="EMBL" id="HBUE01148293">
    <property type="protein sequence ID" value="CAG6503894.1"/>
    <property type="molecule type" value="Transcribed_RNA"/>
</dbReference>
<accession>A0A8D8N7Y8</accession>
<dbReference type="EMBL" id="HBUE01253217">
    <property type="protein sequence ID" value="CAG6555158.1"/>
    <property type="molecule type" value="Transcribed_RNA"/>
</dbReference>
<keyword evidence="1" id="KW-0812">Transmembrane</keyword>
<sequence length="113" mass="12788">MYKMSNDSFQKYLRCPTAFALLRGWSTLASLLVMTFSTLYLVAQLRIIPLRGRTVLEEILAQAHVQKGRSRVAALLLLTTSVLSLHLFLLCETVLDHFDRRLLPLALESLDLG</sequence>
<organism evidence="2">
    <name type="scientific">Culex pipiens</name>
    <name type="common">House mosquito</name>
    <dbReference type="NCBI Taxonomy" id="7175"/>
    <lineage>
        <taxon>Eukaryota</taxon>
        <taxon>Metazoa</taxon>
        <taxon>Ecdysozoa</taxon>
        <taxon>Arthropoda</taxon>
        <taxon>Hexapoda</taxon>
        <taxon>Insecta</taxon>
        <taxon>Pterygota</taxon>
        <taxon>Neoptera</taxon>
        <taxon>Endopterygota</taxon>
        <taxon>Diptera</taxon>
        <taxon>Nematocera</taxon>
        <taxon>Culicoidea</taxon>
        <taxon>Culicidae</taxon>
        <taxon>Culicinae</taxon>
        <taxon>Culicini</taxon>
        <taxon>Culex</taxon>
        <taxon>Culex</taxon>
    </lineage>
</organism>
<feature type="transmembrane region" description="Helical" evidence="1">
    <location>
        <begin position="72"/>
        <end position="95"/>
    </location>
</feature>
<keyword evidence="1" id="KW-1133">Transmembrane helix</keyword>
<reference evidence="2" key="1">
    <citation type="submission" date="2021-05" db="EMBL/GenBank/DDBJ databases">
        <authorList>
            <person name="Alioto T."/>
            <person name="Alioto T."/>
            <person name="Gomez Garrido J."/>
        </authorList>
    </citation>
    <scope>NUCLEOTIDE SEQUENCE</scope>
</reference>
<protein>
    <submittedName>
        <fullName evidence="2">(northern house mosquito) hypothetical protein</fullName>
    </submittedName>
</protein>
<dbReference type="AlphaFoldDB" id="A0A8D8N7Y8"/>
<keyword evidence="1" id="KW-0472">Membrane</keyword>
<evidence type="ECO:0000256" key="1">
    <source>
        <dbReference type="SAM" id="Phobius"/>
    </source>
</evidence>
<evidence type="ECO:0000313" key="2">
    <source>
        <dbReference type="EMBL" id="CAG6555158.1"/>
    </source>
</evidence>